<reference evidence="9 10" key="1">
    <citation type="submission" date="2015-11" db="EMBL/GenBank/DDBJ databases">
        <title>The genome of Debaryomyces fabryi.</title>
        <authorList>
            <person name="Tafer H."/>
            <person name="Lopandic K."/>
        </authorList>
    </citation>
    <scope>NUCLEOTIDE SEQUENCE [LARGE SCALE GENOMIC DNA]</scope>
    <source>
        <strain evidence="9 10">CBS 789</strain>
    </source>
</reference>
<comment type="subcellular location">
    <subcellularLocation>
        <location evidence="1 6">Nucleus</location>
    </subcellularLocation>
</comment>
<dbReference type="Pfam" id="PF08292">
    <property type="entry name" value="RNA_pol_Rbc25"/>
    <property type="match status" value="1"/>
</dbReference>
<gene>
    <name evidence="9" type="ORF">AC631_04785</name>
</gene>
<evidence type="ECO:0000256" key="2">
    <source>
        <dbReference type="ARBA" id="ARBA00009307"/>
    </source>
</evidence>
<sequence>MFILSKLSDLVRIPPHTFNIPIQESITNELNKKFANKVISNLGLVISLWDLIDIKDGLLKPGDGASFVEVTFRCVVWKPFIGEVLTGWVSECSAEGIKVKLEFFDEIFIPKNYFFENCFFKPVEKAWVWKPDDETELYIDINEKIRFRIEEEIFVNIKPKSSSEAFGLEEPTNKAPPYALLASCQSDGMGCVSWWD</sequence>
<dbReference type="OrthoDB" id="10256606at2759"/>
<accession>A0A0V1PT85</accession>
<evidence type="ECO:0000256" key="6">
    <source>
        <dbReference type="RuleBase" id="RU369086"/>
    </source>
</evidence>
<evidence type="ECO:0000256" key="5">
    <source>
        <dbReference type="ARBA" id="ARBA00023242"/>
    </source>
</evidence>
<evidence type="ECO:0000256" key="3">
    <source>
        <dbReference type="ARBA" id="ARBA00022478"/>
    </source>
</evidence>
<organism evidence="9 10">
    <name type="scientific">Debaryomyces fabryi</name>
    <dbReference type="NCBI Taxonomy" id="58627"/>
    <lineage>
        <taxon>Eukaryota</taxon>
        <taxon>Fungi</taxon>
        <taxon>Dikarya</taxon>
        <taxon>Ascomycota</taxon>
        <taxon>Saccharomycotina</taxon>
        <taxon>Pichiomycetes</taxon>
        <taxon>Debaryomycetaceae</taxon>
        <taxon>Debaryomyces</taxon>
    </lineage>
</organism>
<comment type="similarity">
    <text evidence="2">Belongs to the eukaryotic RPB7/RPC8 RNA polymerase subunit family.</text>
</comment>
<dbReference type="NCBIfam" id="TIGR00448">
    <property type="entry name" value="rpoE"/>
    <property type="match status" value="1"/>
</dbReference>
<dbReference type="InterPro" id="IPR004519">
    <property type="entry name" value="RNAP_E/RPC8"/>
</dbReference>
<dbReference type="FunFam" id="2.40.50.140:FF:000221">
    <property type="entry name" value="DNA-directed RNA polymerase III subunit"/>
    <property type="match status" value="1"/>
</dbReference>
<dbReference type="GO" id="GO:0005666">
    <property type="term" value="C:RNA polymerase III complex"/>
    <property type="evidence" value="ECO:0007669"/>
    <property type="project" value="TreeGrafter"/>
</dbReference>
<evidence type="ECO:0000256" key="4">
    <source>
        <dbReference type="ARBA" id="ARBA00023163"/>
    </source>
</evidence>
<dbReference type="InterPro" id="IPR013238">
    <property type="entry name" value="RNA_pol_III_Rbc25"/>
</dbReference>
<keyword evidence="3 6" id="KW-0240">DNA-directed RNA polymerase</keyword>
<evidence type="ECO:0000313" key="10">
    <source>
        <dbReference type="Proteomes" id="UP000054251"/>
    </source>
</evidence>
<dbReference type="InterPro" id="IPR005576">
    <property type="entry name" value="Rpb7-like_N"/>
</dbReference>
<dbReference type="CDD" id="cd04330">
    <property type="entry name" value="RNAP_III_Rpc25_N"/>
    <property type="match status" value="1"/>
</dbReference>
<dbReference type="GO" id="GO:0003677">
    <property type="term" value="F:DNA binding"/>
    <property type="evidence" value="ECO:0007669"/>
    <property type="project" value="InterPro"/>
</dbReference>
<evidence type="ECO:0000259" key="7">
    <source>
        <dbReference type="Pfam" id="PF03876"/>
    </source>
</evidence>
<protein>
    <recommendedName>
        <fullName evidence="6">DNA-directed RNA polymerase subunit</fullName>
    </recommendedName>
</protein>
<dbReference type="InterPro" id="IPR036898">
    <property type="entry name" value="RNA_pol_Rpb7-like_N_sf"/>
</dbReference>
<keyword evidence="4 6" id="KW-0804">Transcription</keyword>
<feature type="domain" description="RNA polymerase Rpb7-like N-terminal" evidence="7">
    <location>
        <begin position="8"/>
        <end position="64"/>
    </location>
</feature>
<dbReference type="SUPFAM" id="SSF88798">
    <property type="entry name" value="N-terminal, heterodimerisation domain of RBP7 (RpoE)"/>
    <property type="match status" value="1"/>
</dbReference>
<comment type="function">
    <text evidence="6">DNA-dependent RNA polymerase which catalyzes the transcription of DNA into RNA using the four ribonucleoside triphosphates as substrates.</text>
</comment>
<dbReference type="PANTHER" id="PTHR12709">
    <property type="entry name" value="DNA-DIRECTED RNA POLYMERASE II, III"/>
    <property type="match status" value="1"/>
</dbReference>
<dbReference type="PANTHER" id="PTHR12709:SF1">
    <property type="entry name" value="DNA-DIRECTED RNA POLYMERASE III SUBUNIT RPC8"/>
    <property type="match status" value="1"/>
</dbReference>
<dbReference type="InterPro" id="IPR045113">
    <property type="entry name" value="Rpb7-like"/>
</dbReference>
<dbReference type="Proteomes" id="UP000054251">
    <property type="component" value="Unassembled WGS sequence"/>
</dbReference>
<dbReference type="AlphaFoldDB" id="A0A0V1PT85"/>
<proteinExistence type="inferred from homology"/>
<comment type="caution">
    <text evidence="9">The sequence shown here is derived from an EMBL/GenBank/DDBJ whole genome shotgun (WGS) entry which is preliminary data.</text>
</comment>
<dbReference type="EMBL" id="LMYN01000142">
    <property type="protein sequence ID" value="KRZ99445.1"/>
    <property type="molecule type" value="Genomic_DNA"/>
</dbReference>
<keyword evidence="10" id="KW-1185">Reference proteome</keyword>
<dbReference type="Pfam" id="PF03876">
    <property type="entry name" value="SHS2_Rpb7-N"/>
    <property type="match status" value="1"/>
</dbReference>
<name>A0A0V1PT85_9ASCO</name>
<evidence type="ECO:0000259" key="8">
    <source>
        <dbReference type="Pfam" id="PF08292"/>
    </source>
</evidence>
<dbReference type="FunFam" id="3.30.1490.120:FF:000002">
    <property type="entry name" value="DNA-directed RNA polymerase III subunit RPC8"/>
    <property type="match status" value="1"/>
</dbReference>
<dbReference type="InterPro" id="IPR012340">
    <property type="entry name" value="NA-bd_OB-fold"/>
</dbReference>
<keyword evidence="5 6" id="KW-0539">Nucleus</keyword>
<dbReference type="Gene3D" id="2.40.50.140">
    <property type="entry name" value="Nucleic acid-binding proteins"/>
    <property type="match status" value="1"/>
</dbReference>
<dbReference type="GeneID" id="26841794"/>
<dbReference type="RefSeq" id="XP_015465548.1">
    <property type="nucleotide sequence ID" value="XM_015613614.1"/>
</dbReference>
<evidence type="ECO:0000313" key="9">
    <source>
        <dbReference type="EMBL" id="KRZ99445.1"/>
    </source>
</evidence>
<dbReference type="GO" id="GO:0003899">
    <property type="term" value="F:DNA-directed RNA polymerase activity"/>
    <property type="evidence" value="ECO:0007669"/>
    <property type="project" value="InterPro"/>
</dbReference>
<feature type="domain" description="RNA polymerase III subunit Rpc25" evidence="8">
    <location>
        <begin position="83"/>
        <end position="195"/>
    </location>
</feature>
<dbReference type="Gene3D" id="3.30.1490.120">
    <property type="entry name" value="RNA polymerase Rpb7-like, N-terminal domain"/>
    <property type="match status" value="1"/>
</dbReference>
<evidence type="ECO:0000256" key="1">
    <source>
        <dbReference type="ARBA" id="ARBA00004123"/>
    </source>
</evidence>
<dbReference type="GO" id="GO:0006384">
    <property type="term" value="P:transcription initiation at RNA polymerase III promoter"/>
    <property type="evidence" value="ECO:0007669"/>
    <property type="project" value="TreeGrafter"/>
</dbReference>
<dbReference type="SUPFAM" id="SSF50249">
    <property type="entry name" value="Nucleic acid-binding proteins"/>
    <property type="match status" value="1"/>
</dbReference>